<sequence length="61" mass="7002">MPYVNIKMYKGRSKEVKKELAKRVTEVVSQTLHVPENVVWVVIEDVPPDSWMSGGKMGDER</sequence>
<dbReference type="Gene3D" id="3.30.429.10">
    <property type="entry name" value="Macrophage Migration Inhibitory Factor"/>
    <property type="match status" value="1"/>
</dbReference>
<accession>A0A662DCP4</accession>
<dbReference type="Proteomes" id="UP000280417">
    <property type="component" value="Unassembled WGS sequence"/>
</dbReference>
<gene>
    <name evidence="4" type="ORF">DRJ04_04055</name>
</gene>
<evidence type="ECO:0000256" key="2">
    <source>
        <dbReference type="ARBA" id="ARBA00023235"/>
    </source>
</evidence>
<evidence type="ECO:0000313" key="4">
    <source>
        <dbReference type="EMBL" id="RLE13564.1"/>
    </source>
</evidence>
<keyword evidence="2" id="KW-0413">Isomerase</keyword>
<dbReference type="AlphaFoldDB" id="A0A662DCP4"/>
<comment type="caution">
    <text evidence="4">The sequence shown here is derived from an EMBL/GenBank/DDBJ whole genome shotgun (WGS) entry which is preliminary data.</text>
</comment>
<dbReference type="SUPFAM" id="SSF55331">
    <property type="entry name" value="Tautomerase/MIF"/>
    <property type="match status" value="1"/>
</dbReference>
<evidence type="ECO:0000313" key="5">
    <source>
        <dbReference type="Proteomes" id="UP000280417"/>
    </source>
</evidence>
<feature type="domain" description="4-oxalocrotonate tautomerase-like" evidence="3">
    <location>
        <begin position="2"/>
        <end position="57"/>
    </location>
</feature>
<dbReference type="GO" id="GO:0016853">
    <property type="term" value="F:isomerase activity"/>
    <property type="evidence" value="ECO:0007669"/>
    <property type="project" value="UniProtKB-KW"/>
</dbReference>
<protein>
    <recommendedName>
        <fullName evidence="3">4-oxalocrotonate tautomerase-like domain-containing protein</fullName>
    </recommendedName>
</protein>
<reference evidence="4 5" key="1">
    <citation type="submission" date="2018-06" db="EMBL/GenBank/DDBJ databases">
        <title>Extensive metabolic versatility and redundancy in microbially diverse, dynamic hydrothermal sediments.</title>
        <authorList>
            <person name="Dombrowski N."/>
            <person name="Teske A."/>
            <person name="Baker B.J."/>
        </authorList>
    </citation>
    <scope>NUCLEOTIDE SEQUENCE [LARGE SCALE GENOMIC DNA]</scope>
    <source>
        <strain evidence="4">B3_G15</strain>
    </source>
</reference>
<dbReference type="InterPro" id="IPR004370">
    <property type="entry name" value="4-OT-like_dom"/>
</dbReference>
<dbReference type="NCBIfam" id="NF002571">
    <property type="entry name" value="PRK02220.1"/>
    <property type="match status" value="1"/>
</dbReference>
<evidence type="ECO:0000256" key="1">
    <source>
        <dbReference type="ARBA" id="ARBA00006723"/>
    </source>
</evidence>
<dbReference type="PANTHER" id="PTHR35530">
    <property type="entry name" value="TAUTOMERASE-RELATED"/>
    <property type="match status" value="1"/>
</dbReference>
<dbReference type="InterPro" id="IPR014347">
    <property type="entry name" value="Tautomerase/MIF_sf"/>
</dbReference>
<name>A0A662DCP4_UNCAE</name>
<dbReference type="PANTHER" id="PTHR35530:SF1">
    <property type="entry name" value="2-HYDROXYMUCONATE TAUTOMERASE"/>
    <property type="match status" value="1"/>
</dbReference>
<dbReference type="Pfam" id="PF01361">
    <property type="entry name" value="Tautomerase"/>
    <property type="match status" value="1"/>
</dbReference>
<comment type="similarity">
    <text evidence="1">Belongs to the 4-oxalocrotonate tautomerase family.</text>
</comment>
<evidence type="ECO:0000259" key="3">
    <source>
        <dbReference type="Pfam" id="PF01361"/>
    </source>
</evidence>
<proteinExistence type="inferred from homology"/>
<organism evidence="4 5">
    <name type="scientific">Aerophobetes bacterium</name>
    <dbReference type="NCBI Taxonomy" id="2030807"/>
    <lineage>
        <taxon>Bacteria</taxon>
        <taxon>Candidatus Aerophobota</taxon>
    </lineage>
</organism>
<dbReference type="EMBL" id="QMQA01000088">
    <property type="protein sequence ID" value="RLE13564.1"/>
    <property type="molecule type" value="Genomic_DNA"/>
</dbReference>